<keyword evidence="4 13" id="KW-0808">Transferase</keyword>
<keyword evidence="10" id="KW-0325">Glycoprotein</keyword>
<evidence type="ECO:0000256" key="4">
    <source>
        <dbReference type="ARBA" id="ARBA00022679"/>
    </source>
</evidence>
<keyword evidence="6" id="KW-0735">Signal-anchor</keyword>
<feature type="compositionally biased region" description="Acidic residues" evidence="11">
    <location>
        <begin position="379"/>
        <end position="390"/>
    </location>
</feature>
<keyword evidence="7 12" id="KW-1133">Transmembrane helix</keyword>
<evidence type="ECO:0000256" key="12">
    <source>
        <dbReference type="SAM" id="Phobius"/>
    </source>
</evidence>
<evidence type="ECO:0000256" key="8">
    <source>
        <dbReference type="ARBA" id="ARBA00023034"/>
    </source>
</evidence>
<proteinExistence type="inferred from homology"/>
<dbReference type="CDD" id="cd19952">
    <property type="entry name" value="GT29"/>
    <property type="match status" value="1"/>
</dbReference>
<evidence type="ECO:0000256" key="11">
    <source>
        <dbReference type="SAM" id="MobiDB-lite"/>
    </source>
</evidence>
<keyword evidence="8" id="KW-0333">Golgi apparatus</keyword>
<dbReference type="PANTHER" id="PTHR11987">
    <property type="entry name" value="ALPHA-2,8-SIALYLTRANSFERASE"/>
    <property type="match status" value="1"/>
</dbReference>
<evidence type="ECO:0000256" key="5">
    <source>
        <dbReference type="ARBA" id="ARBA00022692"/>
    </source>
</evidence>
<dbReference type="InterPro" id="IPR001675">
    <property type="entry name" value="Glyco_trans_29"/>
</dbReference>
<evidence type="ECO:0000256" key="2">
    <source>
        <dbReference type="ARBA" id="ARBA00006003"/>
    </source>
</evidence>
<dbReference type="InterPro" id="IPR038578">
    <property type="entry name" value="GT29-like_sf"/>
</dbReference>
<dbReference type="InterPro" id="IPR050943">
    <property type="entry name" value="Glycosyltr_29_Sialyltrsf"/>
</dbReference>
<evidence type="ECO:0000313" key="13">
    <source>
        <dbReference type="EMBL" id="QDZ22217.1"/>
    </source>
</evidence>
<keyword evidence="14" id="KW-1185">Reference proteome</keyword>
<evidence type="ECO:0000256" key="7">
    <source>
        <dbReference type="ARBA" id="ARBA00022989"/>
    </source>
</evidence>
<dbReference type="GO" id="GO:0008373">
    <property type="term" value="F:sialyltransferase activity"/>
    <property type="evidence" value="ECO:0007669"/>
    <property type="project" value="InterPro"/>
</dbReference>
<reference evidence="13 14" key="1">
    <citation type="submission" date="2018-07" db="EMBL/GenBank/DDBJ databases">
        <title>The complete nuclear genome of the prasinophyte Chloropicon primus (CCMP1205).</title>
        <authorList>
            <person name="Pombert J.-F."/>
            <person name="Otis C."/>
            <person name="Turmel M."/>
            <person name="Lemieux C."/>
        </authorList>
    </citation>
    <scope>NUCLEOTIDE SEQUENCE [LARGE SCALE GENOMIC DNA]</scope>
    <source>
        <strain evidence="13 14">CCMP1205</strain>
    </source>
</reference>
<evidence type="ECO:0000256" key="9">
    <source>
        <dbReference type="ARBA" id="ARBA00023136"/>
    </source>
</evidence>
<dbReference type="PANTHER" id="PTHR11987:SF36">
    <property type="entry name" value="SIA-ALPHA-2,3-GAL-BETA-1,4-GLCNAC-R:ALPHA 2,8-SIALYLTRANSFERASE"/>
    <property type="match status" value="1"/>
</dbReference>
<dbReference type="EMBL" id="CP031040">
    <property type="protein sequence ID" value="QDZ22217.1"/>
    <property type="molecule type" value="Genomic_DNA"/>
</dbReference>
<protein>
    <submittedName>
        <fullName evidence="13">Sialyltransferase</fullName>
    </submittedName>
</protein>
<evidence type="ECO:0000313" key="14">
    <source>
        <dbReference type="Proteomes" id="UP000316726"/>
    </source>
</evidence>
<name>A0A5B8MP76_9CHLO</name>
<organism evidence="13 14">
    <name type="scientific">Chloropicon primus</name>
    <dbReference type="NCBI Taxonomy" id="1764295"/>
    <lineage>
        <taxon>Eukaryota</taxon>
        <taxon>Viridiplantae</taxon>
        <taxon>Chlorophyta</taxon>
        <taxon>Chloropicophyceae</taxon>
        <taxon>Chloropicales</taxon>
        <taxon>Chloropicaceae</taxon>
        <taxon>Chloropicon</taxon>
    </lineage>
</organism>
<dbReference type="Pfam" id="PF00777">
    <property type="entry name" value="Glyco_transf_29"/>
    <property type="match status" value="1"/>
</dbReference>
<accession>A0A5B8MP76</accession>
<feature type="compositionally biased region" description="Basic and acidic residues" evidence="11">
    <location>
        <begin position="351"/>
        <end position="365"/>
    </location>
</feature>
<dbReference type="OrthoDB" id="10264956at2759"/>
<dbReference type="Gene3D" id="3.90.1480.20">
    <property type="entry name" value="Glycosyl transferase family 29"/>
    <property type="match status" value="1"/>
</dbReference>
<evidence type="ECO:0000256" key="10">
    <source>
        <dbReference type="ARBA" id="ARBA00023180"/>
    </source>
</evidence>
<keyword evidence="3 13" id="KW-0328">Glycosyltransferase</keyword>
<evidence type="ECO:0000256" key="1">
    <source>
        <dbReference type="ARBA" id="ARBA00004323"/>
    </source>
</evidence>
<dbReference type="AlphaFoldDB" id="A0A5B8MP76"/>
<sequence length="420" mass="47414">MFGTQEVKGNSRSPWRAVRPYVVVILILGLCSTVILLSWRNASLVANGARPRNSRSRQRRERHREKERIDKSSVDFRNISDSIIAQLSIPKTKVYKHKFPNGSRLVVNKKNPENRLAHTQQEKFPSNLPATDIEERFGSCAVVGNSGISLFNEKQGESIDKHDLVIRFNDGPTTGFEKYVGKRTSYRFINNNWSRIFTKREPRGCAEGALISFGNGALRFLHALRAKYGERRPAYFMAPEFALNARGTYKKAYAVMDEAGYIRVKGRNSPPTGIEGVFFGLEMCDTVDLYGFQIRNDPKIKYHYHNEVQGVEAAHSFGFQYEFLKVLTHGGFIQVCLPETKSGPCINGGKNEPKARAAQDARRGGQEQAQEAEVAEHTEDVEEAEEVGEVEEVHEIEESGDDVEMAEEVHEAEEEEVVLE</sequence>
<keyword evidence="9 12" id="KW-0472">Membrane</keyword>
<dbReference type="Proteomes" id="UP000316726">
    <property type="component" value="Chromosome 7"/>
</dbReference>
<gene>
    <name evidence="13" type="ORF">A3770_07p47350</name>
</gene>
<comment type="subcellular location">
    <subcellularLocation>
        <location evidence="1">Golgi apparatus membrane</location>
        <topology evidence="1">Single-pass type II membrane protein</topology>
    </subcellularLocation>
</comment>
<evidence type="ECO:0000256" key="3">
    <source>
        <dbReference type="ARBA" id="ARBA00022676"/>
    </source>
</evidence>
<evidence type="ECO:0000256" key="6">
    <source>
        <dbReference type="ARBA" id="ARBA00022968"/>
    </source>
</evidence>
<feature type="compositionally biased region" description="Acidic residues" evidence="11">
    <location>
        <begin position="398"/>
        <end position="420"/>
    </location>
</feature>
<feature type="transmembrane region" description="Helical" evidence="12">
    <location>
        <begin position="21"/>
        <end position="39"/>
    </location>
</feature>
<dbReference type="GO" id="GO:0000139">
    <property type="term" value="C:Golgi membrane"/>
    <property type="evidence" value="ECO:0007669"/>
    <property type="project" value="UniProtKB-SubCell"/>
</dbReference>
<keyword evidence="5 12" id="KW-0812">Transmembrane</keyword>
<feature type="compositionally biased region" description="Basic residues" evidence="11">
    <location>
        <begin position="52"/>
        <end position="63"/>
    </location>
</feature>
<feature type="region of interest" description="Disordered" evidence="11">
    <location>
        <begin position="344"/>
        <end position="420"/>
    </location>
</feature>
<comment type="similarity">
    <text evidence="2">Belongs to the glycosyltransferase 29 family.</text>
</comment>
<feature type="region of interest" description="Disordered" evidence="11">
    <location>
        <begin position="47"/>
        <end position="69"/>
    </location>
</feature>